<dbReference type="SMART" id="SM00559">
    <property type="entry name" value="Ku78"/>
    <property type="match status" value="1"/>
</dbReference>
<sequence length="327" mass="36063">MAPSSTRTLWKGAISFGLVHIPVTLHSATAESRMKFHLLDKKSMSAVGNRQVNKTTGEAMQKEEVVKGFEYEKDQFVVLEPDEIKAALPKSTQTIDIEAFVDGSRIPTTYFNKPYYVAPAAKGQKPYLLLLETLRRTGKVGLARVVISTRQHLAALVPAGDGLVLELLRWSDEVRDTAGLPLPDQKETSITERELKMAEQLVNELQDEWKPDAFHDEFREKLEQVIEAKVKAGEGGHITKPLPGEEVRESADIIDLTELLRRSLRGGAAGRTAEDADAEAPKAKAAGLRRKAANDEEHEAPRKRAAATKSTARSTTTVKPKPRKKAA</sequence>
<feature type="compositionally biased region" description="Low complexity" evidence="3">
    <location>
        <begin position="307"/>
        <end position="317"/>
    </location>
</feature>
<evidence type="ECO:0000256" key="3">
    <source>
        <dbReference type="SAM" id="MobiDB-lite"/>
    </source>
</evidence>
<dbReference type="SUPFAM" id="SSF100939">
    <property type="entry name" value="SPOC domain-like"/>
    <property type="match status" value="1"/>
</dbReference>
<dbReference type="InterPro" id="IPR006164">
    <property type="entry name" value="DNA_bd_Ku70/Ku80"/>
</dbReference>
<keyword evidence="1 2" id="KW-0238">DNA-binding</keyword>
<keyword evidence="2" id="KW-0233">DNA recombination</keyword>
<protein>
    <recommendedName>
        <fullName evidence="2">Non-homologous end joining protein Ku</fullName>
    </recommendedName>
</protein>
<name>A0A7X6DCG6_9BURK</name>
<dbReference type="PANTHER" id="PTHR41251:SF1">
    <property type="entry name" value="NON-HOMOLOGOUS END JOINING PROTEIN KU"/>
    <property type="match status" value="1"/>
</dbReference>
<comment type="function">
    <text evidence="2">With LigD forms a non-homologous end joining (NHEJ) DNA repair enzyme, which repairs dsDNA breaks with reduced fidelity. Binds linear dsDNA with 5'- and 3'- overhangs but not closed circular dsDNA nor ssDNA. Recruits and stimulates the ligase activity of LigD.</text>
</comment>
<dbReference type="NCBIfam" id="TIGR02772">
    <property type="entry name" value="Ku_bact"/>
    <property type="match status" value="1"/>
</dbReference>
<dbReference type="EMBL" id="VTOX01000001">
    <property type="protein sequence ID" value="NKE64473.1"/>
    <property type="molecule type" value="Genomic_DNA"/>
</dbReference>
<gene>
    <name evidence="2" type="primary">ku</name>
    <name evidence="5" type="ORF">RAMLITH_01450</name>
</gene>
<evidence type="ECO:0000313" key="5">
    <source>
        <dbReference type="EMBL" id="NKE64473.1"/>
    </source>
</evidence>
<comment type="subunit">
    <text evidence="2">Homodimer. Interacts with LigD.</text>
</comment>
<evidence type="ECO:0000313" key="6">
    <source>
        <dbReference type="Proteomes" id="UP000521868"/>
    </source>
</evidence>
<accession>A0A7X6DCG6</accession>
<dbReference type="CDD" id="cd00789">
    <property type="entry name" value="KU_like"/>
    <property type="match status" value="1"/>
</dbReference>
<dbReference type="PIRSF" id="PIRSF006493">
    <property type="entry name" value="Prok_Ku"/>
    <property type="match status" value="1"/>
</dbReference>
<feature type="compositionally biased region" description="Basic and acidic residues" evidence="3">
    <location>
        <begin position="292"/>
        <end position="302"/>
    </location>
</feature>
<dbReference type="InterPro" id="IPR016194">
    <property type="entry name" value="SPOC-like_C_dom_sf"/>
</dbReference>
<dbReference type="Pfam" id="PF02735">
    <property type="entry name" value="Ku"/>
    <property type="match status" value="1"/>
</dbReference>
<keyword evidence="2" id="KW-0227">DNA damage</keyword>
<evidence type="ECO:0000256" key="1">
    <source>
        <dbReference type="ARBA" id="ARBA00023125"/>
    </source>
</evidence>
<feature type="domain" description="Ku" evidence="4">
    <location>
        <begin position="57"/>
        <end position="185"/>
    </location>
</feature>
<dbReference type="GO" id="GO:0006303">
    <property type="term" value="P:double-strand break repair via nonhomologous end joining"/>
    <property type="evidence" value="ECO:0007669"/>
    <property type="project" value="UniProtKB-UniRule"/>
</dbReference>
<dbReference type="InterPro" id="IPR009187">
    <property type="entry name" value="Prok_Ku"/>
</dbReference>
<dbReference type="PANTHER" id="PTHR41251">
    <property type="entry name" value="NON-HOMOLOGOUS END JOINING PROTEIN KU"/>
    <property type="match status" value="1"/>
</dbReference>
<proteinExistence type="inferred from homology"/>
<organism evidence="5 6">
    <name type="scientific">Ramlibacter lithotrophicus</name>
    <dbReference type="NCBI Taxonomy" id="2606681"/>
    <lineage>
        <taxon>Bacteria</taxon>
        <taxon>Pseudomonadati</taxon>
        <taxon>Pseudomonadota</taxon>
        <taxon>Betaproteobacteria</taxon>
        <taxon>Burkholderiales</taxon>
        <taxon>Comamonadaceae</taxon>
        <taxon>Ramlibacter</taxon>
    </lineage>
</organism>
<keyword evidence="2" id="KW-0234">DNA repair</keyword>
<feature type="region of interest" description="Disordered" evidence="3">
    <location>
        <begin position="267"/>
        <end position="327"/>
    </location>
</feature>
<evidence type="ECO:0000256" key="2">
    <source>
        <dbReference type="HAMAP-Rule" id="MF_01875"/>
    </source>
</evidence>
<dbReference type="Gene3D" id="2.40.290.10">
    <property type="match status" value="1"/>
</dbReference>
<dbReference type="GO" id="GO:0006310">
    <property type="term" value="P:DNA recombination"/>
    <property type="evidence" value="ECO:0007669"/>
    <property type="project" value="UniProtKB-KW"/>
</dbReference>
<dbReference type="Proteomes" id="UP000521868">
    <property type="component" value="Unassembled WGS sequence"/>
</dbReference>
<dbReference type="HAMAP" id="MF_01875">
    <property type="entry name" value="Prokaryotic_Ku"/>
    <property type="match status" value="1"/>
</dbReference>
<dbReference type="RefSeq" id="WP_168105559.1">
    <property type="nucleotide sequence ID" value="NZ_VTOX01000001.1"/>
</dbReference>
<dbReference type="GO" id="GO:0003690">
    <property type="term" value="F:double-stranded DNA binding"/>
    <property type="evidence" value="ECO:0007669"/>
    <property type="project" value="UniProtKB-UniRule"/>
</dbReference>
<evidence type="ECO:0000259" key="4">
    <source>
        <dbReference type="SMART" id="SM00559"/>
    </source>
</evidence>
<comment type="caution">
    <text evidence="5">The sequence shown here is derived from an EMBL/GenBank/DDBJ whole genome shotgun (WGS) entry which is preliminary data.</text>
</comment>
<dbReference type="AlphaFoldDB" id="A0A7X6DCG6"/>
<keyword evidence="6" id="KW-1185">Reference proteome</keyword>
<reference evidence="5 6" key="1">
    <citation type="journal article" date="2020" name="Nature">
        <title>Bacterial chemolithoautotrophy via manganese oxidation.</title>
        <authorList>
            <person name="Yu H."/>
            <person name="Leadbetter J.R."/>
        </authorList>
    </citation>
    <scope>NUCLEOTIDE SEQUENCE [LARGE SCALE GENOMIC DNA]</scope>
    <source>
        <strain evidence="5 6">RBP-1</strain>
    </source>
</reference>
<comment type="similarity">
    <text evidence="2">Belongs to the prokaryotic Ku family.</text>
</comment>